<evidence type="ECO:0000313" key="1">
    <source>
        <dbReference type="Proteomes" id="UP000887572"/>
    </source>
</evidence>
<dbReference type="SUPFAM" id="SSF50965">
    <property type="entry name" value="Galactose oxidase, central domain"/>
    <property type="match status" value="1"/>
</dbReference>
<organism evidence="1 2">
    <name type="scientific">Globodera rostochiensis</name>
    <name type="common">Golden nematode worm</name>
    <name type="synonym">Heterodera rostochiensis</name>
    <dbReference type="NCBI Taxonomy" id="31243"/>
    <lineage>
        <taxon>Eukaryota</taxon>
        <taxon>Metazoa</taxon>
        <taxon>Ecdysozoa</taxon>
        <taxon>Nematoda</taxon>
        <taxon>Chromadorea</taxon>
        <taxon>Rhabditida</taxon>
        <taxon>Tylenchina</taxon>
        <taxon>Tylenchomorpha</taxon>
        <taxon>Tylenchoidea</taxon>
        <taxon>Heteroderidae</taxon>
        <taxon>Heteroderinae</taxon>
        <taxon>Globodera</taxon>
    </lineage>
</organism>
<accession>A0A914IDW4</accession>
<protein>
    <submittedName>
        <fullName evidence="2">Uncharacterized protein</fullName>
    </submittedName>
</protein>
<dbReference type="Proteomes" id="UP000887572">
    <property type="component" value="Unplaced"/>
</dbReference>
<dbReference type="Gene3D" id="2.120.10.80">
    <property type="entry name" value="Kelch-type beta propeller"/>
    <property type="match status" value="1"/>
</dbReference>
<name>A0A914IDW4_GLORO</name>
<dbReference type="InterPro" id="IPR015915">
    <property type="entry name" value="Kelch-typ_b-propeller"/>
</dbReference>
<evidence type="ECO:0000313" key="2">
    <source>
        <dbReference type="WBParaSite" id="Gr19_v10_g9944.t1"/>
    </source>
</evidence>
<dbReference type="AlphaFoldDB" id="A0A914IDW4"/>
<sequence length="287" mass="32879">MSNKFETFVWNSLSKSTTIETSDACVLLCLVFDMEFTKIGQWKQQNDVYQESVICDDKLWLFGKKFLDQPTFHWGHYAVFGGGMFDYFDLISGQWGQSQSFQPVSIKENRDEIVFVFGTRIFLLLFVNFGAFNVDSLHCFDMVKGEWNKIADFKKNNTISEGCASTNATQRNSLIIVKGSTPDGIYFISVSNSISVHFLTLSSGMEMCGFRWQATSLIKFNLENKHSTISEFGTTDDGQRLQRPTFSYSGPRASAISRDNKQWLHFTDRCGQNCHWKCQKLRQQTCS</sequence>
<keyword evidence="1" id="KW-1185">Reference proteome</keyword>
<dbReference type="InterPro" id="IPR011043">
    <property type="entry name" value="Gal_Oxase/kelch_b-propeller"/>
</dbReference>
<dbReference type="WBParaSite" id="Gr19_v10_g9944.t1">
    <property type="protein sequence ID" value="Gr19_v10_g9944.t1"/>
    <property type="gene ID" value="Gr19_v10_g9944"/>
</dbReference>
<reference evidence="2" key="1">
    <citation type="submission" date="2022-11" db="UniProtKB">
        <authorList>
            <consortium name="WormBaseParasite"/>
        </authorList>
    </citation>
    <scope>IDENTIFICATION</scope>
</reference>
<proteinExistence type="predicted"/>